<accession>G0NEM6</accession>
<dbReference type="Proteomes" id="UP000008068">
    <property type="component" value="Unassembled WGS sequence"/>
</dbReference>
<dbReference type="EMBL" id="GL379873">
    <property type="protein sequence ID" value="EGT58892.1"/>
    <property type="molecule type" value="Genomic_DNA"/>
</dbReference>
<keyword evidence="2" id="KW-1185">Reference proteome</keyword>
<reference evidence="2" key="1">
    <citation type="submission" date="2011-07" db="EMBL/GenBank/DDBJ databases">
        <authorList>
            <consortium name="Caenorhabditis brenneri Sequencing and Analysis Consortium"/>
            <person name="Wilson R.K."/>
        </authorList>
    </citation>
    <scope>NUCLEOTIDE SEQUENCE [LARGE SCALE GENOMIC DNA]</scope>
    <source>
        <strain evidence="2">PB2801</strain>
    </source>
</reference>
<dbReference type="InParanoid" id="G0NEM6"/>
<name>G0NEM6_CAEBE</name>
<gene>
    <name evidence="1" type="ORF">CAEBREN_30147</name>
</gene>
<protein>
    <submittedName>
        <fullName evidence="1">Uncharacterized protein</fullName>
    </submittedName>
</protein>
<evidence type="ECO:0000313" key="1">
    <source>
        <dbReference type="EMBL" id="EGT58892.1"/>
    </source>
</evidence>
<organism evidence="2">
    <name type="scientific">Caenorhabditis brenneri</name>
    <name type="common">Nematode worm</name>
    <dbReference type="NCBI Taxonomy" id="135651"/>
    <lineage>
        <taxon>Eukaryota</taxon>
        <taxon>Metazoa</taxon>
        <taxon>Ecdysozoa</taxon>
        <taxon>Nematoda</taxon>
        <taxon>Chromadorea</taxon>
        <taxon>Rhabditida</taxon>
        <taxon>Rhabditina</taxon>
        <taxon>Rhabditomorpha</taxon>
        <taxon>Rhabditoidea</taxon>
        <taxon>Rhabditidae</taxon>
        <taxon>Peloderinae</taxon>
        <taxon>Caenorhabditis</taxon>
    </lineage>
</organism>
<dbReference type="AlphaFoldDB" id="G0NEM6"/>
<proteinExistence type="predicted"/>
<dbReference type="HOGENOM" id="CLU_1817478_0_0_1"/>
<evidence type="ECO:0000313" key="2">
    <source>
        <dbReference type="Proteomes" id="UP000008068"/>
    </source>
</evidence>
<sequence length="142" mass="16721">MQTRSTDETDLTRIVDKNPHWQYLKQFHASSQIDDLKLDTIAHMDTVRISTTSEYSAQELLDYKIRILENPNFDQHVIFWQKPDCLEKYRNALSPYTPSPIDGYDEDSVSGSLPFPDRNDYRLVFKIGDWISFQKEWCGHDS</sequence>